<accession>A0AA39CSI9</accession>
<dbReference type="InterPro" id="IPR052509">
    <property type="entry name" value="Metal_resp_DNA-bind_regulator"/>
</dbReference>
<dbReference type="Gene3D" id="1.10.10.10">
    <property type="entry name" value="Winged helix-like DNA-binding domain superfamily/Winged helix DNA-binding domain"/>
    <property type="match status" value="1"/>
</dbReference>
<keyword evidence="1" id="KW-0812">Transmembrane</keyword>
<dbReference type="PANTHER" id="PTHR33169:SF14">
    <property type="entry name" value="TRANSCRIPTIONAL REGULATOR RV3488"/>
    <property type="match status" value="1"/>
</dbReference>
<name>A0AA39CSI9_9EURO</name>
<gene>
    <name evidence="4" type="ORF">H2204_010682</name>
</gene>
<feature type="transmembrane region" description="Helical" evidence="1">
    <location>
        <begin position="334"/>
        <end position="354"/>
    </location>
</feature>
<dbReference type="Pfam" id="PF13796">
    <property type="entry name" value="Sensor"/>
    <property type="match status" value="1"/>
</dbReference>
<evidence type="ECO:0000259" key="3">
    <source>
        <dbReference type="Pfam" id="PF13796"/>
    </source>
</evidence>
<proteinExistence type="predicted"/>
<dbReference type="InterPro" id="IPR036388">
    <property type="entry name" value="WH-like_DNA-bd_sf"/>
</dbReference>
<feature type="transmembrane region" description="Helical" evidence="1">
    <location>
        <begin position="266"/>
        <end position="285"/>
    </location>
</feature>
<dbReference type="PANTHER" id="PTHR33169">
    <property type="entry name" value="PADR-FAMILY TRANSCRIPTIONAL REGULATOR"/>
    <property type="match status" value="1"/>
</dbReference>
<keyword evidence="1" id="KW-0472">Membrane</keyword>
<dbReference type="SUPFAM" id="SSF46785">
    <property type="entry name" value="Winged helix' DNA-binding domain"/>
    <property type="match status" value="1"/>
</dbReference>
<feature type="transmembrane region" description="Helical" evidence="1">
    <location>
        <begin position="361"/>
        <end position="379"/>
    </location>
</feature>
<evidence type="ECO:0000256" key="1">
    <source>
        <dbReference type="SAM" id="Phobius"/>
    </source>
</evidence>
<sequence>MSEDDVHLKKFQKELSAGTVSLALLAVLARAGEPLYGYLIAKELERVGEGVLSGKQSALYPVLRNLEGAGLLESHVEPSSSGPPRRYYRINARGREVLEQWRQAWRDTRNSLPSTIPQYLAQLRAALDGADPAMVQDALYDAEEYLRSELAAQPGRSEAEVIADVAGSYGAPDEVAEIYRETELTVNRALRTPRADTGPMLRAAAEASGAAPAAQPAAPVQRSQLARFFGVVTDPHTYGALCYMLLSLATGIFFFTWVVTGLSLSLGLLILIIGVPLTVLFFGSVRGLALLEGRLVEALLGERMPRRPQYTDRSRSWLQRIGDMFTDGRTWLTLLYFVLMLPLGIIYFTIAVTLLSLSLGLIWAPVAAIFSGDIPGIYIDDVNVLPMAASPLVAIVVAAVGVLLLLLTMHLARGIGKLHGMLAKNLLVRL</sequence>
<dbReference type="AlphaFoldDB" id="A0AA39CSI9"/>
<protein>
    <submittedName>
        <fullName evidence="4">Uncharacterized protein</fullName>
    </submittedName>
</protein>
<feature type="domain" description="Transcription regulator PadR N-terminal" evidence="2">
    <location>
        <begin position="24"/>
        <end position="99"/>
    </location>
</feature>
<dbReference type="EMBL" id="JAPDRN010000092">
    <property type="protein sequence ID" value="KAJ9624643.1"/>
    <property type="molecule type" value="Genomic_DNA"/>
</dbReference>
<evidence type="ECO:0000259" key="2">
    <source>
        <dbReference type="Pfam" id="PF03551"/>
    </source>
</evidence>
<dbReference type="Pfam" id="PF03551">
    <property type="entry name" value="PadR"/>
    <property type="match status" value="1"/>
</dbReference>
<dbReference type="InterPro" id="IPR025828">
    <property type="entry name" value="Put_sensor_dom"/>
</dbReference>
<evidence type="ECO:0000313" key="4">
    <source>
        <dbReference type="EMBL" id="KAJ9624643.1"/>
    </source>
</evidence>
<feature type="transmembrane region" description="Helical" evidence="1">
    <location>
        <begin position="391"/>
        <end position="412"/>
    </location>
</feature>
<reference evidence="4" key="1">
    <citation type="submission" date="2022-10" db="EMBL/GenBank/DDBJ databases">
        <title>Culturing micro-colonial fungi from biological soil crusts in the Mojave desert and describing Neophaeococcomyces mojavensis, and introducing the new genera and species Taxawa tesnikishii.</title>
        <authorList>
            <person name="Kurbessoian T."/>
            <person name="Stajich J.E."/>
        </authorList>
    </citation>
    <scope>NUCLEOTIDE SEQUENCE</scope>
    <source>
        <strain evidence="4">TK_35</strain>
    </source>
</reference>
<dbReference type="InterPro" id="IPR036390">
    <property type="entry name" value="WH_DNA-bd_sf"/>
</dbReference>
<dbReference type="InterPro" id="IPR005149">
    <property type="entry name" value="Tscrpt_reg_PadR_N"/>
</dbReference>
<keyword evidence="1" id="KW-1133">Transmembrane helix</keyword>
<feature type="transmembrane region" description="Helical" evidence="1">
    <location>
        <begin position="238"/>
        <end position="259"/>
    </location>
</feature>
<comment type="caution">
    <text evidence="4">The sequence shown here is derived from an EMBL/GenBank/DDBJ whole genome shotgun (WGS) entry which is preliminary data.</text>
</comment>
<feature type="domain" description="Putative sensor" evidence="3">
    <location>
        <begin position="243"/>
        <end position="427"/>
    </location>
</feature>
<organism evidence="4">
    <name type="scientific">Knufia peltigerae</name>
    <dbReference type="NCBI Taxonomy" id="1002370"/>
    <lineage>
        <taxon>Eukaryota</taxon>
        <taxon>Fungi</taxon>
        <taxon>Dikarya</taxon>
        <taxon>Ascomycota</taxon>
        <taxon>Pezizomycotina</taxon>
        <taxon>Eurotiomycetes</taxon>
        <taxon>Chaetothyriomycetidae</taxon>
        <taxon>Chaetothyriales</taxon>
        <taxon>Trichomeriaceae</taxon>
        <taxon>Knufia</taxon>
    </lineage>
</organism>
<dbReference type="Pfam" id="PF22564">
    <property type="entry name" value="HAAS"/>
    <property type="match status" value="1"/>
</dbReference>